<evidence type="ECO:0000256" key="3">
    <source>
        <dbReference type="ARBA" id="ARBA00022605"/>
    </source>
</evidence>
<dbReference type="PANTHER" id="PTHR42701:SF1">
    <property type="entry name" value="IMIDAZOLE GLYCEROL PHOSPHATE SYNTHASE SUBUNIT HISH"/>
    <property type="match status" value="1"/>
</dbReference>
<comment type="function">
    <text evidence="10">IGPS catalyzes the conversion of PRFAR and glutamine to IGP, AICAR and glutamate. The HisH subunit catalyzes the hydrolysis of glutamine to glutamate and ammonia as part of the synthesis of IGP and AICAR. The resulting ammonia molecule is channeled to the active site of HisF.</text>
</comment>
<name>A0ABW8U722_9GAMM</name>
<evidence type="ECO:0000256" key="4">
    <source>
        <dbReference type="ARBA" id="ARBA00022801"/>
    </source>
</evidence>
<feature type="active site" evidence="10">
    <location>
        <position position="193"/>
    </location>
</feature>
<organism evidence="12 13">
    <name type="scientific">Moraxella oculi</name>
    <dbReference type="NCBI Taxonomy" id="2940516"/>
    <lineage>
        <taxon>Bacteria</taxon>
        <taxon>Pseudomonadati</taxon>
        <taxon>Pseudomonadota</taxon>
        <taxon>Gammaproteobacteria</taxon>
        <taxon>Moraxellales</taxon>
        <taxon>Moraxellaceae</taxon>
        <taxon>Moraxella</taxon>
    </lineage>
</organism>
<evidence type="ECO:0000259" key="11">
    <source>
        <dbReference type="Pfam" id="PF00117"/>
    </source>
</evidence>
<keyword evidence="6 10" id="KW-0368">Histidine biosynthesis</keyword>
<comment type="catalytic activity">
    <reaction evidence="8 10">
        <text>5-[(5-phospho-1-deoxy-D-ribulos-1-ylimino)methylamino]-1-(5-phospho-beta-D-ribosyl)imidazole-4-carboxamide + L-glutamine = D-erythro-1-(imidazol-4-yl)glycerol 3-phosphate + 5-amino-1-(5-phospho-beta-D-ribosyl)imidazole-4-carboxamide + L-glutamate + H(+)</text>
        <dbReference type="Rhea" id="RHEA:24793"/>
        <dbReference type="ChEBI" id="CHEBI:15378"/>
        <dbReference type="ChEBI" id="CHEBI:29985"/>
        <dbReference type="ChEBI" id="CHEBI:58278"/>
        <dbReference type="ChEBI" id="CHEBI:58359"/>
        <dbReference type="ChEBI" id="CHEBI:58475"/>
        <dbReference type="ChEBI" id="CHEBI:58525"/>
        <dbReference type="EC" id="4.3.2.10"/>
    </reaction>
</comment>
<keyword evidence="13" id="KW-1185">Reference proteome</keyword>
<dbReference type="NCBIfam" id="TIGR01855">
    <property type="entry name" value="IMP_synth_hisH"/>
    <property type="match status" value="1"/>
</dbReference>
<dbReference type="PANTHER" id="PTHR42701">
    <property type="entry name" value="IMIDAZOLE GLYCEROL PHOSPHATE SYNTHASE SUBUNIT HISH"/>
    <property type="match status" value="1"/>
</dbReference>
<dbReference type="EC" id="4.3.2.10" evidence="10"/>
<evidence type="ECO:0000256" key="6">
    <source>
        <dbReference type="ARBA" id="ARBA00023102"/>
    </source>
</evidence>
<sequence>MTKVALLDYGVGNLFSVANALSVSGAQVTITNNPKDIEAADKIMLPGVGAMRDSMYHMQACGVDIAVKKALLTKPVMAICVGMQALFDYSTEGGRVSCLGVVAGSVERFDESWMQNSELIKIPHVGWNAVHTDSDHVLWQGCNDEYFYFTHSYYCKPDREDVRNQGLITANCEYGQSFCASLIKDNIFATQFHPEKSHRAGLRLLHNFINWKV</sequence>
<dbReference type="RefSeq" id="WP_249100875.1">
    <property type="nucleotide sequence ID" value="NZ_JAMBAQ010000013.1"/>
</dbReference>
<dbReference type="Pfam" id="PF00117">
    <property type="entry name" value="GATase"/>
    <property type="match status" value="1"/>
</dbReference>
<dbReference type="GO" id="GO:0016829">
    <property type="term" value="F:lyase activity"/>
    <property type="evidence" value="ECO:0007669"/>
    <property type="project" value="UniProtKB-KW"/>
</dbReference>
<dbReference type="InterPro" id="IPR017926">
    <property type="entry name" value="GATASE"/>
</dbReference>
<evidence type="ECO:0000313" key="13">
    <source>
        <dbReference type="Proteomes" id="UP001624684"/>
    </source>
</evidence>
<evidence type="ECO:0000313" key="12">
    <source>
        <dbReference type="EMBL" id="MFL1732841.1"/>
    </source>
</evidence>
<dbReference type="PROSITE" id="PS51273">
    <property type="entry name" value="GATASE_TYPE_1"/>
    <property type="match status" value="1"/>
</dbReference>
<accession>A0ABW8U722</accession>
<proteinExistence type="inferred from homology"/>
<feature type="active site" description="Nucleophile" evidence="10">
    <location>
        <position position="80"/>
    </location>
</feature>
<keyword evidence="4 10" id="KW-0378">Hydrolase</keyword>
<evidence type="ECO:0000256" key="9">
    <source>
        <dbReference type="ARBA" id="ARBA00049534"/>
    </source>
</evidence>
<evidence type="ECO:0000256" key="8">
    <source>
        <dbReference type="ARBA" id="ARBA00047838"/>
    </source>
</evidence>
<evidence type="ECO:0000256" key="2">
    <source>
        <dbReference type="ARBA" id="ARBA00011152"/>
    </source>
</evidence>
<dbReference type="InterPro" id="IPR010139">
    <property type="entry name" value="Imidazole-glycPsynth_HisH"/>
</dbReference>
<comment type="pathway">
    <text evidence="1 10">Amino-acid biosynthesis; L-histidine biosynthesis; L-histidine from 5-phospho-alpha-D-ribose 1-diphosphate: step 5/9.</text>
</comment>
<dbReference type="HAMAP" id="MF_00278">
    <property type="entry name" value="HisH"/>
    <property type="match status" value="1"/>
</dbReference>
<dbReference type="Gene3D" id="3.40.50.880">
    <property type="match status" value="1"/>
</dbReference>
<keyword evidence="10" id="KW-0963">Cytoplasm</keyword>
<protein>
    <recommendedName>
        <fullName evidence="10">Imidazole glycerol phosphate synthase subunit HisH</fullName>
        <ecNumber evidence="10">4.3.2.10</ecNumber>
    </recommendedName>
    <alternativeName>
        <fullName evidence="10">IGP synthase glutaminase subunit</fullName>
        <ecNumber evidence="10">3.5.1.2</ecNumber>
    </alternativeName>
    <alternativeName>
        <fullName evidence="10">IGP synthase subunit HisH</fullName>
    </alternativeName>
    <alternativeName>
        <fullName evidence="10">ImGP synthase subunit HisH</fullName>
        <shortName evidence="10">IGPS subunit HisH</shortName>
    </alternativeName>
</protein>
<evidence type="ECO:0000256" key="7">
    <source>
        <dbReference type="ARBA" id="ARBA00023239"/>
    </source>
</evidence>
<dbReference type="EMBL" id="JBJJXE010000013">
    <property type="protein sequence ID" value="MFL1732841.1"/>
    <property type="molecule type" value="Genomic_DNA"/>
</dbReference>
<dbReference type="EC" id="3.5.1.2" evidence="10"/>
<keyword evidence="7 10" id="KW-0456">Lyase</keyword>
<dbReference type="CDD" id="cd01748">
    <property type="entry name" value="GATase1_IGP_Synthase"/>
    <property type="match status" value="1"/>
</dbReference>
<dbReference type="InterPro" id="IPR029062">
    <property type="entry name" value="Class_I_gatase-like"/>
</dbReference>
<comment type="catalytic activity">
    <reaction evidence="9 10">
        <text>L-glutamine + H2O = L-glutamate + NH4(+)</text>
        <dbReference type="Rhea" id="RHEA:15889"/>
        <dbReference type="ChEBI" id="CHEBI:15377"/>
        <dbReference type="ChEBI" id="CHEBI:28938"/>
        <dbReference type="ChEBI" id="CHEBI:29985"/>
        <dbReference type="ChEBI" id="CHEBI:58359"/>
        <dbReference type="EC" id="3.5.1.2"/>
    </reaction>
</comment>
<evidence type="ECO:0000256" key="5">
    <source>
        <dbReference type="ARBA" id="ARBA00022962"/>
    </source>
</evidence>
<feature type="active site" evidence="10">
    <location>
        <position position="195"/>
    </location>
</feature>
<dbReference type="Proteomes" id="UP001624684">
    <property type="component" value="Unassembled WGS sequence"/>
</dbReference>
<feature type="domain" description="Glutamine amidotransferase" evidence="11">
    <location>
        <begin position="6"/>
        <end position="208"/>
    </location>
</feature>
<keyword evidence="5 10" id="KW-0315">Glutamine amidotransferase</keyword>
<comment type="subcellular location">
    <subcellularLocation>
        <location evidence="10">Cytoplasm</location>
    </subcellularLocation>
</comment>
<evidence type="ECO:0000256" key="10">
    <source>
        <dbReference type="HAMAP-Rule" id="MF_00278"/>
    </source>
</evidence>
<comment type="caution">
    <text evidence="12">The sequence shown here is derived from an EMBL/GenBank/DDBJ whole genome shotgun (WGS) entry which is preliminary data.</text>
</comment>
<evidence type="ECO:0000256" key="1">
    <source>
        <dbReference type="ARBA" id="ARBA00005091"/>
    </source>
</evidence>
<gene>
    <name evidence="10 12" type="primary">hisH</name>
    <name evidence="12" type="ORF">ACJHVH_07550</name>
</gene>
<keyword evidence="3 10" id="KW-0028">Amino-acid biosynthesis</keyword>
<dbReference type="PIRSF" id="PIRSF000495">
    <property type="entry name" value="Amidotransf_hisH"/>
    <property type="match status" value="1"/>
</dbReference>
<comment type="subunit">
    <text evidence="2 10">Heterodimer of HisH and HisF.</text>
</comment>
<reference evidence="12 13" key="1">
    <citation type="submission" date="2024-11" db="EMBL/GenBank/DDBJ databases">
        <title>First Report of Moraxella oculi in Brazil in an Infectious Bovine Keratoconjunctivitis Outbreak.</title>
        <authorList>
            <person name="Carvalho C.V."/>
            <person name="Domingues R."/>
            <person name="Coutinho C."/>
            <person name="Honorio N.T.B.S."/>
            <person name="Faza D.R.L.R."/>
            <person name="Carvalho W.A."/>
            <person name="Machado A.B.F."/>
            <person name="Martins M.F."/>
            <person name="Gaspar E.B."/>
        </authorList>
    </citation>
    <scope>NUCLEOTIDE SEQUENCE [LARGE SCALE GENOMIC DNA]</scope>
    <source>
        <strain evidence="12 13">2117LE</strain>
    </source>
</reference>
<dbReference type="SUPFAM" id="SSF52317">
    <property type="entry name" value="Class I glutamine amidotransferase-like"/>
    <property type="match status" value="1"/>
</dbReference>